<dbReference type="Proteomes" id="UP000078597">
    <property type="component" value="Unassembled WGS sequence"/>
</dbReference>
<name>A0A1A8W2B7_PLAMA</name>
<feature type="region of interest" description="Disordered" evidence="1">
    <location>
        <begin position="88"/>
        <end position="107"/>
    </location>
</feature>
<proteinExistence type="predicted"/>
<organism evidence="2 3">
    <name type="scientific">Plasmodium malariae</name>
    <dbReference type="NCBI Taxonomy" id="5858"/>
    <lineage>
        <taxon>Eukaryota</taxon>
        <taxon>Sar</taxon>
        <taxon>Alveolata</taxon>
        <taxon>Apicomplexa</taxon>
        <taxon>Aconoidasida</taxon>
        <taxon>Haemosporida</taxon>
        <taxon>Plasmodiidae</taxon>
        <taxon>Plasmodium</taxon>
        <taxon>Plasmodium (Plasmodium)</taxon>
    </lineage>
</organism>
<evidence type="ECO:0000313" key="2">
    <source>
        <dbReference type="EMBL" id="SBS85287.1"/>
    </source>
</evidence>
<protein>
    <submittedName>
        <fullName evidence="2">Uncharacterized protein</fullName>
    </submittedName>
</protein>
<dbReference type="AlphaFoldDB" id="A0A1A8W2B7"/>
<accession>A0A1A8W2B7</accession>
<gene>
    <name evidence="2" type="ORF">PMALA_012270</name>
</gene>
<sequence>MSERFLRNIDEMEIPRSELNGFPPVECSVTCFLHELSSLVASGNFLYGLEPSIINDAIKLKINAKILTKNIKLTESTLYLLNNLSCLGPVKPSHNNDIDKSKSPKVV</sequence>
<evidence type="ECO:0000256" key="1">
    <source>
        <dbReference type="SAM" id="MobiDB-lite"/>
    </source>
</evidence>
<evidence type="ECO:0000313" key="3">
    <source>
        <dbReference type="Proteomes" id="UP000078597"/>
    </source>
</evidence>
<dbReference type="EMBL" id="FLQW01000671">
    <property type="protein sequence ID" value="SBS85287.1"/>
    <property type="molecule type" value="Genomic_DNA"/>
</dbReference>
<feature type="compositionally biased region" description="Basic and acidic residues" evidence="1">
    <location>
        <begin position="94"/>
        <end position="107"/>
    </location>
</feature>
<reference evidence="3" key="1">
    <citation type="submission" date="2016-05" db="EMBL/GenBank/DDBJ databases">
        <authorList>
            <person name="Naeem Raeece"/>
        </authorList>
    </citation>
    <scope>NUCLEOTIDE SEQUENCE [LARGE SCALE GENOMIC DNA]</scope>
</reference>